<accession>A0ABT9Z8Z5</accession>
<reference evidence="1 2" key="1">
    <citation type="submission" date="2023-07" db="EMBL/GenBank/DDBJ databases">
        <title>Genomic Encyclopedia of Type Strains, Phase IV (KMG-IV): sequencing the most valuable type-strain genomes for metagenomic binning, comparative biology and taxonomic classification.</title>
        <authorList>
            <person name="Goeker M."/>
        </authorList>
    </citation>
    <scope>NUCLEOTIDE SEQUENCE [LARGE SCALE GENOMIC DNA]</scope>
    <source>
        <strain evidence="1 2">DSM 17723</strain>
    </source>
</reference>
<dbReference type="RefSeq" id="WP_307190900.1">
    <property type="nucleotide sequence ID" value="NZ_CADEPK010000393.1"/>
</dbReference>
<sequence length="51" mass="5990">MIDKTMILPEMSCIKKWYAGIEEDNFACIKCFQSIGYTFENIHPDEDVFSH</sequence>
<dbReference type="Proteomes" id="UP001232245">
    <property type="component" value="Unassembled WGS sequence"/>
</dbReference>
<organism evidence="1 2">
    <name type="scientific">Metabacillus niabensis</name>
    <dbReference type="NCBI Taxonomy" id="324854"/>
    <lineage>
        <taxon>Bacteria</taxon>
        <taxon>Bacillati</taxon>
        <taxon>Bacillota</taxon>
        <taxon>Bacilli</taxon>
        <taxon>Bacillales</taxon>
        <taxon>Bacillaceae</taxon>
        <taxon>Metabacillus</taxon>
    </lineage>
</organism>
<proteinExistence type="predicted"/>
<comment type="caution">
    <text evidence="1">The sequence shown here is derived from an EMBL/GenBank/DDBJ whole genome shotgun (WGS) entry which is preliminary data.</text>
</comment>
<evidence type="ECO:0000313" key="2">
    <source>
        <dbReference type="Proteomes" id="UP001232245"/>
    </source>
</evidence>
<name>A0ABT9Z8Z5_9BACI</name>
<evidence type="ECO:0000313" key="1">
    <source>
        <dbReference type="EMBL" id="MDQ0228722.1"/>
    </source>
</evidence>
<gene>
    <name evidence="1" type="ORF">J2S02_005122</name>
</gene>
<dbReference type="EMBL" id="JAUSTZ010000033">
    <property type="protein sequence ID" value="MDQ0228722.1"/>
    <property type="molecule type" value="Genomic_DNA"/>
</dbReference>
<keyword evidence="2" id="KW-1185">Reference proteome</keyword>
<protein>
    <submittedName>
        <fullName evidence="1">Uncharacterized protein</fullName>
    </submittedName>
</protein>